<gene>
    <name evidence="7" type="ORF">C5F48_14000</name>
</gene>
<evidence type="ECO:0000256" key="4">
    <source>
        <dbReference type="ARBA" id="ARBA00023136"/>
    </source>
</evidence>
<dbReference type="Pfam" id="PF06305">
    <property type="entry name" value="LapA_dom"/>
    <property type="match status" value="1"/>
</dbReference>
<keyword evidence="4 5" id="KW-0472">Membrane</keyword>
<feature type="transmembrane region" description="Helical" evidence="5">
    <location>
        <begin position="47"/>
        <end position="72"/>
    </location>
</feature>
<feature type="domain" description="Lipopolysaccharide assembly protein A" evidence="6">
    <location>
        <begin position="25"/>
        <end position="95"/>
    </location>
</feature>
<evidence type="ECO:0000313" key="7">
    <source>
        <dbReference type="EMBL" id="PTE21087.1"/>
    </source>
</evidence>
<evidence type="ECO:0000259" key="6">
    <source>
        <dbReference type="Pfam" id="PF06305"/>
    </source>
</evidence>
<dbReference type="Proteomes" id="UP000241010">
    <property type="component" value="Unassembled WGS sequence"/>
</dbReference>
<dbReference type="InterPro" id="IPR010445">
    <property type="entry name" value="LapA_dom"/>
</dbReference>
<keyword evidence="3 5" id="KW-1133">Transmembrane helix</keyword>
<proteinExistence type="predicted"/>
<name>A0A2T4JTD4_9RHOB</name>
<protein>
    <submittedName>
        <fullName evidence="7">DUF1049 domain-containing protein</fullName>
    </submittedName>
</protein>
<evidence type="ECO:0000313" key="8">
    <source>
        <dbReference type="Proteomes" id="UP000241010"/>
    </source>
</evidence>
<organism evidence="7 8">
    <name type="scientific">Cereibacter changlensis JA139</name>
    <dbReference type="NCBI Taxonomy" id="1188249"/>
    <lineage>
        <taxon>Bacteria</taxon>
        <taxon>Pseudomonadati</taxon>
        <taxon>Pseudomonadota</taxon>
        <taxon>Alphaproteobacteria</taxon>
        <taxon>Rhodobacterales</taxon>
        <taxon>Paracoccaceae</taxon>
        <taxon>Cereibacter</taxon>
    </lineage>
</organism>
<reference evidence="7 8" key="1">
    <citation type="submission" date="2018-03" db="EMBL/GenBank/DDBJ databases">
        <title>Cereibacter changlensis.</title>
        <authorList>
            <person name="Meyer T.E."/>
            <person name="Miller S."/>
            <person name="Lodha T."/>
            <person name="Gandham S."/>
            <person name="Chintalapati S."/>
            <person name="Chintalapati V.R."/>
        </authorList>
    </citation>
    <scope>NUCLEOTIDE SEQUENCE [LARGE SCALE GENOMIC DNA]</scope>
    <source>
        <strain evidence="7 8">JA139</strain>
    </source>
</reference>
<evidence type="ECO:0000256" key="1">
    <source>
        <dbReference type="ARBA" id="ARBA00022475"/>
    </source>
</evidence>
<accession>A0A2T4JTD4</accession>
<dbReference type="OrthoDB" id="7689797at2"/>
<keyword evidence="2 5" id="KW-0812">Transmembrane</keyword>
<evidence type="ECO:0000256" key="2">
    <source>
        <dbReference type="ARBA" id="ARBA00022692"/>
    </source>
</evidence>
<evidence type="ECO:0000256" key="5">
    <source>
        <dbReference type="SAM" id="Phobius"/>
    </source>
</evidence>
<evidence type="ECO:0000256" key="3">
    <source>
        <dbReference type="ARBA" id="ARBA00022989"/>
    </source>
</evidence>
<keyword evidence="8" id="KW-1185">Reference proteome</keyword>
<dbReference type="RefSeq" id="WP_107664525.1">
    <property type="nucleotide sequence ID" value="NZ_PZKG01000066.1"/>
</dbReference>
<keyword evidence="1" id="KW-1003">Cell membrane</keyword>
<comment type="caution">
    <text evidence="7">The sequence shown here is derived from an EMBL/GenBank/DDBJ whole genome shotgun (WGS) entry which is preliminary data.</text>
</comment>
<sequence length="119" mass="13196">MIRWLRILFLVVLAICLLTVALANREPVMVQLMSAELGALVGFNYAIQLPLFIVIYGGIAAGLLIGFVIEWFREHKHRAAARTKAKEVKTLQREVTSLRANVATPPKDDVLAILTQKAS</sequence>
<dbReference type="AlphaFoldDB" id="A0A2T4JTD4"/>
<dbReference type="EMBL" id="PZKG01000066">
    <property type="protein sequence ID" value="PTE21087.1"/>
    <property type="molecule type" value="Genomic_DNA"/>
</dbReference>
<dbReference type="GO" id="GO:0005886">
    <property type="term" value="C:plasma membrane"/>
    <property type="evidence" value="ECO:0007669"/>
    <property type="project" value="InterPro"/>
</dbReference>